<feature type="domain" description="Probable double zinc ribbon" evidence="1">
    <location>
        <begin position="106"/>
        <end position="227"/>
    </location>
</feature>
<organism evidence="2 3">
    <name type="scientific">Phaeosphaeria nodorum (strain SN15 / ATCC MYA-4574 / FGSC 10173)</name>
    <name type="common">Glume blotch fungus</name>
    <name type="synonym">Parastagonospora nodorum</name>
    <dbReference type="NCBI Taxonomy" id="321614"/>
    <lineage>
        <taxon>Eukaryota</taxon>
        <taxon>Fungi</taxon>
        <taxon>Dikarya</taxon>
        <taxon>Ascomycota</taxon>
        <taxon>Pezizomycotina</taxon>
        <taxon>Dothideomycetes</taxon>
        <taxon>Pleosporomycetidae</taxon>
        <taxon>Pleosporales</taxon>
        <taxon>Pleosporineae</taxon>
        <taxon>Phaeosphaeriaceae</taxon>
        <taxon>Parastagonospora</taxon>
    </lineage>
</organism>
<proteinExistence type="predicted"/>
<dbReference type="InterPro" id="IPR058253">
    <property type="entry name" value="Zn_ribbon_double"/>
</dbReference>
<evidence type="ECO:0000313" key="2">
    <source>
        <dbReference type="EMBL" id="EAT88942.1"/>
    </source>
</evidence>
<dbReference type="VEuPathDB" id="FungiDB:JI435_037370"/>
<dbReference type="GeneID" id="5971150"/>
<gene>
    <name evidence="2" type="ORF">SNOG_03737</name>
</gene>
<dbReference type="RefSeq" id="XP_001794287.1">
    <property type="nucleotide sequence ID" value="XM_001794235.1"/>
</dbReference>
<dbReference type="EMBL" id="CH445329">
    <property type="protein sequence ID" value="EAT88942.1"/>
    <property type="molecule type" value="Genomic_DNA"/>
</dbReference>
<dbReference type="InParanoid" id="Q0UWX7"/>
<dbReference type="Proteomes" id="UP000001055">
    <property type="component" value="Unassembled WGS sequence"/>
</dbReference>
<sequence length="285" mass="32295">MAHNLALALTQRKDSVFHSRRISGLFIPNLTEVNEKGLKRQASNSSRLSVILSPARHSKDGSRDESLQDTFDNAIPAEAPTDPSLILENKYPAIRSLRTDEDIGDGLWLCCHCRHENTIRHYRGPHPFQYLRCGRCDRGMCTDCYSSEVLTPWPMGMISAPRPAPGREVRYCHVCTNCGLSHRAEMERTTLDFYGITCSGCGTSSYGDWPRYHIGTVEPYRRDPNERWRQTWERSSALRTQDERSLAAWKDEFGYDICTWGSASILIRNSGDCSPSCIGQADLWA</sequence>
<dbReference type="KEGG" id="pno:SNOG_03737"/>
<evidence type="ECO:0000313" key="3">
    <source>
        <dbReference type="Proteomes" id="UP000001055"/>
    </source>
</evidence>
<accession>Q0UWX7</accession>
<reference evidence="3" key="1">
    <citation type="journal article" date="2007" name="Plant Cell">
        <title>Dothideomycete-plant interactions illuminated by genome sequencing and EST analysis of the wheat pathogen Stagonospora nodorum.</title>
        <authorList>
            <person name="Hane J.K."/>
            <person name="Lowe R.G."/>
            <person name="Solomon P.S."/>
            <person name="Tan K.C."/>
            <person name="Schoch C.L."/>
            <person name="Spatafora J.W."/>
            <person name="Crous P.W."/>
            <person name="Kodira C."/>
            <person name="Birren B.W."/>
            <person name="Galagan J.E."/>
            <person name="Torriani S.F."/>
            <person name="McDonald B.A."/>
            <person name="Oliver R.P."/>
        </authorList>
    </citation>
    <scope>NUCLEOTIDE SEQUENCE [LARGE SCALE GENOMIC DNA]</scope>
    <source>
        <strain evidence="3">SN15 / ATCC MYA-4574 / FGSC 10173</strain>
    </source>
</reference>
<dbReference type="Pfam" id="PF26652">
    <property type="entry name" value="Zn_ribbon_double"/>
    <property type="match status" value="1"/>
</dbReference>
<dbReference type="AlphaFoldDB" id="Q0UWX7"/>
<protein>
    <recommendedName>
        <fullName evidence="1">Probable double zinc ribbon domain-containing protein</fullName>
    </recommendedName>
</protein>
<evidence type="ECO:0000259" key="1">
    <source>
        <dbReference type="Pfam" id="PF26652"/>
    </source>
</evidence>
<dbReference type="OMA" id="HCRHENI"/>
<name>Q0UWX7_PHANO</name>